<dbReference type="InterPro" id="IPR051811">
    <property type="entry name" value="Cytochrome_c550/c551-like"/>
</dbReference>
<organism evidence="9 10">
    <name type="scientific">Cytobacillus mangrovibacter</name>
    <dbReference type="NCBI Taxonomy" id="3299024"/>
    <lineage>
        <taxon>Bacteria</taxon>
        <taxon>Bacillati</taxon>
        <taxon>Bacillota</taxon>
        <taxon>Bacilli</taxon>
        <taxon>Bacillales</taxon>
        <taxon>Bacillaceae</taxon>
        <taxon>Cytobacillus</taxon>
    </lineage>
</organism>
<keyword evidence="7" id="KW-1133">Transmembrane helix</keyword>
<dbReference type="EMBL" id="JBIACJ010000002">
    <property type="protein sequence ID" value="MFE8695406.1"/>
    <property type="molecule type" value="Genomic_DNA"/>
</dbReference>
<evidence type="ECO:0000259" key="8">
    <source>
        <dbReference type="PROSITE" id="PS51007"/>
    </source>
</evidence>
<comment type="caution">
    <text evidence="9">The sequence shown here is derived from an EMBL/GenBank/DDBJ whole genome shotgun (WGS) entry which is preliminary data.</text>
</comment>
<gene>
    <name evidence="9" type="primary">cccA</name>
    <name evidence="9" type="ORF">ACFYKT_03420</name>
</gene>
<dbReference type="PANTHER" id="PTHR37823">
    <property type="entry name" value="CYTOCHROME C-553-LIKE"/>
    <property type="match status" value="1"/>
</dbReference>
<dbReference type="InterPro" id="IPR012218">
    <property type="entry name" value="Cyt_c_BACSU-c550-type"/>
</dbReference>
<feature type="domain" description="Cytochrome c" evidence="8">
    <location>
        <begin position="47"/>
        <end position="118"/>
    </location>
</feature>
<evidence type="ECO:0000256" key="7">
    <source>
        <dbReference type="SAM" id="Phobius"/>
    </source>
</evidence>
<reference evidence="9 10" key="1">
    <citation type="submission" date="2024-08" db="EMBL/GenBank/DDBJ databases">
        <title>Two novel Cytobacillus novel species.</title>
        <authorList>
            <person name="Liu G."/>
        </authorList>
    </citation>
    <scope>NUCLEOTIDE SEQUENCE [LARGE SCALE GENOMIC DNA]</scope>
    <source>
        <strain evidence="9 10">FJAT-53684</strain>
    </source>
</reference>
<dbReference type="NCBIfam" id="NF045773">
    <property type="entry name" value="cytochro_C550"/>
    <property type="match status" value="1"/>
</dbReference>
<proteinExistence type="predicted"/>
<keyword evidence="5 6" id="KW-0408">Iron</keyword>
<evidence type="ECO:0000256" key="4">
    <source>
        <dbReference type="ARBA" id="ARBA00022982"/>
    </source>
</evidence>
<evidence type="ECO:0000256" key="1">
    <source>
        <dbReference type="ARBA" id="ARBA00022448"/>
    </source>
</evidence>
<dbReference type="RefSeq" id="WP_389215483.1">
    <property type="nucleotide sequence ID" value="NZ_JBIACJ010000002.1"/>
</dbReference>
<keyword evidence="10" id="KW-1185">Reference proteome</keyword>
<dbReference type="InterPro" id="IPR054780">
    <property type="entry name" value="Cytochro_C550_firm"/>
</dbReference>
<evidence type="ECO:0000256" key="3">
    <source>
        <dbReference type="ARBA" id="ARBA00022723"/>
    </source>
</evidence>
<evidence type="ECO:0000313" key="10">
    <source>
        <dbReference type="Proteomes" id="UP001601058"/>
    </source>
</evidence>
<dbReference type="PIRSF" id="PIRSF000025">
    <property type="entry name" value="Cytc_Bsub_c550"/>
    <property type="match status" value="1"/>
</dbReference>
<accession>A0ABW6JU67</accession>
<dbReference type="Proteomes" id="UP001601058">
    <property type="component" value="Unassembled WGS sequence"/>
</dbReference>
<sequence>MKNAAKPYLIIFAFGIVAIFFMSFIGLNNMDEIAAEKEGGGEKTEDTASATPEEIYKQSCIACHGDQYQGAVGPALKGITKSQDEIKEILVNGTDKGMPAGLIPGQEDAVAEWLTTLK</sequence>
<keyword evidence="3 6" id="KW-0479">Metal-binding</keyword>
<dbReference type="SUPFAM" id="SSF46626">
    <property type="entry name" value="Cytochrome c"/>
    <property type="match status" value="1"/>
</dbReference>
<evidence type="ECO:0000256" key="2">
    <source>
        <dbReference type="ARBA" id="ARBA00022617"/>
    </source>
</evidence>
<evidence type="ECO:0000256" key="6">
    <source>
        <dbReference type="PROSITE-ProRule" id="PRU00433"/>
    </source>
</evidence>
<keyword evidence="1" id="KW-0813">Transport</keyword>
<dbReference type="InterPro" id="IPR036909">
    <property type="entry name" value="Cyt_c-like_dom_sf"/>
</dbReference>
<feature type="transmembrane region" description="Helical" evidence="7">
    <location>
        <begin position="7"/>
        <end position="27"/>
    </location>
</feature>
<dbReference type="Gene3D" id="1.10.760.10">
    <property type="entry name" value="Cytochrome c-like domain"/>
    <property type="match status" value="1"/>
</dbReference>
<evidence type="ECO:0000313" key="9">
    <source>
        <dbReference type="EMBL" id="MFE8695406.1"/>
    </source>
</evidence>
<keyword evidence="4" id="KW-0249">Electron transport</keyword>
<keyword evidence="7" id="KW-0472">Membrane</keyword>
<protein>
    <submittedName>
        <fullName evidence="9">Cytochrome c550</fullName>
    </submittedName>
</protein>
<dbReference type="PANTHER" id="PTHR37823:SF2">
    <property type="entry name" value="CYTOCHROME C-550"/>
    <property type="match status" value="1"/>
</dbReference>
<name>A0ABW6JU67_9BACI</name>
<dbReference type="PROSITE" id="PS51007">
    <property type="entry name" value="CYTC"/>
    <property type="match status" value="1"/>
</dbReference>
<dbReference type="Pfam" id="PF13442">
    <property type="entry name" value="Cytochrome_CBB3"/>
    <property type="match status" value="1"/>
</dbReference>
<keyword evidence="2 6" id="KW-0349">Heme</keyword>
<keyword evidence="7" id="KW-0812">Transmembrane</keyword>
<dbReference type="InterPro" id="IPR009056">
    <property type="entry name" value="Cyt_c-like_dom"/>
</dbReference>
<evidence type="ECO:0000256" key="5">
    <source>
        <dbReference type="ARBA" id="ARBA00023004"/>
    </source>
</evidence>